<gene>
    <name evidence="2" type="ORF">O6R08_09490</name>
</gene>
<keyword evidence="1" id="KW-1133">Transmembrane helix</keyword>
<keyword evidence="3" id="KW-1185">Reference proteome</keyword>
<organism evidence="2 3">
    <name type="scientific">Cutibacterium equinum</name>
    <dbReference type="NCBI Taxonomy" id="3016342"/>
    <lineage>
        <taxon>Bacteria</taxon>
        <taxon>Bacillati</taxon>
        <taxon>Actinomycetota</taxon>
        <taxon>Actinomycetes</taxon>
        <taxon>Propionibacteriales</taxon>
        <taxon>Propionibacteriaceae</taxon>
        <taxon>Cutibacterium</taxon>
    </lineage>
</organism>
<dbReference type="EMBL" id="CP115668">
    <property type="protein sequence ID" value="WCC79709.1"/>
    <property type="molecule type" value="Genomic_DNA"/>
</dbReference>
<name>A0ABY7QZ19_9ACTN</name>
<feature type="transmembrane region" description="Helical" evidence="1">
    <location>
        <begin position="110"/>
        <end position="127"/>
    </location>
</feature>
<protein>
    <submittedName>
        <fullName evidence="2">Uncharacterized protein</fullName>
    </submittedName>
</protein>
<keyword evidence="1" id="KW-0472">Membrane</keyword>
<reference evidence="2 3" key="1">
    <citation type="submission" date="2023-06" db="EMBL/GenBank/DDBJ databases">
        <title>The Gram-positive Non-spore-bearing Anaerobic Bacilli of Human Feces.</title>
        <authorList>
            <person name="Eggerth A.H."/>
        </authorList>
    </citation>
    <scope>NUCLEOTIDE SEQUENCE [LARGE SCALE GENOMIC DNA]</scope>
    <source>
        <strain evidence="2 3">CBA3108</strain>
    </source>
</reference>
<feature type="transmembrane region" description="Helical" evidence="1">
    <location>
        <begin position="44"/>
        <end position="62"/>
    </location>
</feature>
<sequence length="137" mass="14932">MTVEEKEPSRAERILAGTVALTLYMAVAFAIVAIFTGWRWALKMFIGVLLILIPGKVLLELVGENRVFPRGDGKSGQTRTERLAILMAFLAAWALIVLALTALIQPWHGAVGEMAWTMAIGIVTILIQEIGGTKKKS</sequence>
<evidence type="ECO:0000313" key="2">
    <source>
        <dbReference type="EMBL" id="WCC79709.1"/>
    </source>
</evidence>
<evidence type="ECO:0000256" key="1">
    <source>
        <dbReference type="SAM" id="Phobius"/>
    </source>
</evidence>
<keyword evidence="1" id="KW-0812">Transmembrane</keyword>
<accession>A0ABY7QZ19</accession>
<feature type="transmembrane region" description="Helical" evidence="1">
    <location>
        <begin position="14"/>
        <end position="38"/>
    </location>
</feature>
<dbReference type="RefSeq" id="WP_271417899.1">
    <property type="nucleotide sequence ID" value="NZ_CP115668.1"/>
</dbReference>
<evidence type="ECO:0000313" key="3">
    <source>
        <dbReference type="Proteomes" id="UP001212097"/>
    </source>
</evidence>
<dbReference type="Proteomes" id="UP001212097">
    <property type="component" value="Chromosome"/>
</dbReference>
<feature type="transmembrane region" description="Helical" evidence="1">
    <location>
        <begin position="83"/>
        <end position="104"/>
    </location>
</feature>
<proteinExistence type="predicted"/>